<accession>A0A1T3NZE1</accession>
<keyword evidence="2" id="KW-1185">Reference proteome</keyword>
<reference evidence="1 2" key="1">
    <citation type="submission" date="2017-03" db="EMBL/GenBank/DDBJ databases">
        <title>Draft genome sequence of Streptomyces scabrisporus NF3, endophyte isolated from Amphipterygium adstringens.</title>
        <authorList>
            <person name="Vazquez M."/>
            <person name="Ceapa C.D."/>
            <person name="Rodriguez Luna D."/>
            <person name="Sanchez Esquivel S."/>
        </authorList>
    </citation>
    <scope>NUCLEOTIDE SEQUENCE [LARGE SCALE GENOMIC DNA]</scope>
    <source>
        <strain evidence="1 2">NF3</strain>
    </source>
</reference>
<name>A0A1T3NZE1_9ACTN</name>
<dbReference type="AlphaFoldDB" id="A0A1T3NZE1"/>
<evidence type="ECO:0000313" key="1">
    <source>
        <dbReference type="EMBL" id="OPC82010.1"/>
    </source>
</evidence>
<dbReference type="EMBL" id="MWQN01000001">
    <property type="protein sequence ID" value="OPC82010.1"/>
    <property type="molecule type" value="Genomic_DNA"/>
</dbReference>
<sequence>MTLTVERVGSRRALRDFCALPLRLHPRDRYVPVLRDQVRRWARAGIELYLVRDRAGRAVGRTCTHTEARFDAKVGGRHQLFGLTEFAEDPAVFARLVELIEERAVRAGAKSLFGPVALLPNQTGGVITSGFTERGFVDSAWNPARYPETYERAGFARRFSASTWICPGLAQRVDDPAATYVFDDARIAAEHLVIRRGSRRRLAEQLPILHTMLNASFAQLGYYTPIALDELRAQTEGLAYLLDESLLLWLERAGEPVAFTLAVPDISEFLIRIRGDLHVGNQVRLLATRGRYRREAVLIIKGTVPGAQGRGYLTLLAREQYRALRAGGYDTLRSTWVEDDNKASAAQYRRIGGRELHGHTFYTKPVGSAR</sequence>
<dbReference type="InterPro" id="IPR039968">
    <property type="entry name" value="BcerS-like"/>
</dbReference>
<dbReference type="RefSeq" id="WP_078976284.1">
    <property type="nucleotide sequence ID" value="NZ_MWQN01000001.1"/>
</dbReference>
<proteinExistence type="predicted"/>
<evidence type="ECO:0008006" key="3">
    <source>
        <dbReference type="Google" id="ProtNLM"/>
    </source>
</evidence>
<dbReference type="PANTHER" id="PTHR41368:SF1">
    <property type="entry name" value="PROTEIN YGHO"/>
    <property type="match status" value="1"/>
</dbReference>
<dbReference type="Proteomes" id="UP000190037">
    <property type="component" value="Unassembled WGS sequence"/>
</dbReference>
<dbReference type="InterPro" id="IPR016181">
    <property type="entry name" value="Acyl_CoA_acyltransferase"/>
</dbReference>
<gene>
    <name evidence="1" type="ORF">B4N89_14635</name>
</gene>
<dbReference type="OrthoDB" id="9806005at2"/>
<dbReference type="STRING" id="159449.B4N89_14635"/>
<dbReference type="SUPFAM" id="SSF55729">
    <property type="entry name" value="Acyl-CoA N-acyltransferases (Nat)"/>
    <property type="match status" value="1"/>
</dbReference>
<organism evidence="1 2">
    <name type="scientific">Embleya scabrispora</name>
    <dbReference type="NCBI Taxonomy" id="159449"/>
    <lineage>
        <taxon>Bacteria</taxon>
        <taxon>Bacillati</taxon>
        <taxon>Actinomycetota</taxon>
        <taxon>Actinomycetes</taxon>
        <taxon>Kitasatosporales</taxon>
        <taxon>Streptomycetaceae</taxon>
        <taxon>Embleya</taxon>
    </lineage>
</organism>
<comment type="caution">
    <text evidence="1">The sequence shown here is derived from an EMBL/GenBank/DDBJ whole genome shotgun (WGS) entry which is preliminary data.</text>
</comment>
<dbReference type="PANTHER" id="PTHR41368">
    <property type="entry name" value="PROTEIN YGHO"/>
    <property type="match status" value="1"/>
</dbReference>
<dbReference type="Gene3D" id="3.40.630.30">
    <property type="match status" value="1"/>
</dbReference>
<evidence type="ECO:0000313" key="2">
    <source>
        <dbReference type="Proteomes" id="UP000190037"/>
    </source>
</evidence>
<protein>
    <recommendedName>
        <fullName evidence="3">N-acetyltransferase domain-containing protein</fullName>
    </recommendedName>
</protein>